<gene>
    <name evidence="1" type="ORF">PPENT_87.1.T1760030</name>
</gene>
<keyword evidence="2" id="KW-1185">Reference proteome</keyword>
<name>A0A8S1YIL6_9CILI</name>
<dbReference type="AlphaFoldDB" id="A0A8S1YIL6"/>
<dbReference type="EMBL" id="CAJJDO010000176">
    <property type="protein sequence ID" value="CAD8213291.1"/>
    <property type="molecule type" value="Genomic_DNA"/>
</dbReference>
<sequence>MYDSNNKFLDEVLINMRILWEINFKLQSQNELNLEKLWNDELIDFNAEEEKVKQIQFIENPKITTGQQAIKLNQLLKNNQIQISPKP</sequence>
<comment type="caution">
    <text evidence="1">The sequence shown here is derived from an EMBL/GenBank/DDBJ whole genome shotgun (WGS) entry which is preliminary data.</text>
</comment>
<dbReference type="Proteomes" id="UP000689195">
    <property type="component" value="Unassembled WGS sequence"/>
</dbReference>
<reference evidence="1" key="1">
    <citation type="submission" date="2021-01" db="EMBL/GenBank/DDBJ databases">
        <authorList>
            <consortium name="Genoscope - CEA"/>
            <person name="William W."/>
        </authorList>
    </citation>
    <scope>NUCLEOTIDE SEQUENCE</scope>
</reference>
<accession>A0A8S1YIL6</accession>
<evidence type="ECO:0000313" key="1">
    <source>
        <dbReference type="EMBL" id="CAD8213291.1"/>
    </source>
</evidence>
<organism evidence="1 2">
    <name type="scientific">Paramecium pentaurelia</name>
    <dbReference type="NCBI Taxonomy" id="43138"/>
    <lineage>
        <taxon>Eukaryota</taxon>
        <taxon>Sar</taxon>
        <taxon>Alveolata</taxon>
        <taxon>Ciliophora</taxon>
        <taxon>Intramacronucleata</taxon>
        <taxon>Oligohymenophorea</taxon>
        <taxon>Peniculida</taxon>
        <taxon>Parameciidae</taxon>
        <taxon>Paramecium</taxon>
    </lineage>
</organism>
<evidence type="ECO:0000313" key="2">
    <source>
        <dbReference type="Proteomes" id="UP000689195"/>
    </source>
</evidence>
<protein>
    <submittedName>
        <fullName evidence="1">Uncharacterized protein</fullName>
    </submittedName>
</protein>
<proteinExistence type="predicted"/>